<protein>
    <submittedName>
        <fullName evidence="1">Uncharacterized protein</fullName>
    </submittedName>
</protein>
<dbReference type="Proteomes" id="UP001175211">
    <property type="component" value="Unassembled WGS sequence"/>
</dbReference>
<proteinExistence type="predicted"/>
<name>A0AA39JS58_ARMTA</name>
<gene>
    <name evidence="1" type="ORF">EV420DRAFT_1483633</name>
</gene>
<evidence type="ECO:0000313" key="2">
    <source>
        <dbReference type="Proteomes" id="UP001175211"/>
    </source>
</evidence>
<dbReference type="EMBL" id="JAUEPS010000043">
    <property type="protein sequence ID" value="KAK0447818.1"/>
    <property type="molecule type" value="Genomic_DNA"/>
</dbReference>
<evidence type="ECO:0000313" key="1">
    <source>
        <dbReference type="EMBL" id="KAK0447818.1"/>
    </source>
</evidence>
<accession>A0AA39JS58</accession>
<dbReference type="GeneID" id="85353548"/>
<keyword evidence="2" id="KW-1185">Reference proteome</keyword>
<organism evidence="1 2">
    <name type="scientific">Armillaria tabescens</name>
    <name type="common">Ringless honey mushroom</name>
    <name type="synonym">Agaricus tabescens</name>
    <dbReference type="NCBI Taxonomy" id="1929756"/>
    <lineage>
        <taxon>Eukaryota</taxon>
        <taxon>Fungi</taxon>
        <taxon>Dikarya</taxon>
        <taxon>Basidiomycota</taxon>
        <taxon>Agaricomycotina</taxon>
        <taxon>Agaricomycetes</taxon>
        <taxon>Agaricomycetidae</taxon>
        <taxon>Agaricales</taxon>
        <taxon>Marasmiineae</taxon>
        <taxon>Physalacriaceae</taxon>
        <taxon>Desarmillaria</taxon>
    </lineage>
</organism>
<dbReference type="AlphaFoldDB" id="A0AA39JS58"/>
<dbReference type="RefSeq" id="XP_060326233.1">
    <property type="nucleotide sequence ID" value="XM_060470000.1"/>
</dbReference>
<reference evidence="1" key="1">
    <citation type="submission" date="2023-06" db="EMBL/GenBank/DDBJ databases">
        <authorList>
            <consortium name="Lawrence Berkeley National Laboratory"/>
            <person name="Ahrendt S."/>
            <person name="Sahu N."/>
            <person name="Indic B."/>
            <person name="Wong-Bajracharya J."/>
            <person name="Merenyi Z."/>
            <person name="Ke H.-M."/>
            <person name="Monk M."/>
            <person name="Kocsube S."/>
            <person name="Drula E."/>
            <person name="Lipzen A."/>
            <person name="Balint B."/>
            <person name="Henrissat B."/>
            <person name="Andreopoulos B."/>
            <person name="Martin F.M."/>
            <person name="Harder C.B."/>
            <person name="Rigling D."/>
            <person name="Ford K.L."/>
            <person name="Foster G.D."/>
            <person name="Pangilinan J."/>
            <person name="Papanicolaou A."/>
            <person name="Barry K."/>
            <person name="LaButti K."/>
            <person name="Viragh M."/>
            <person name="Koriabine M."/>
            <person name="Yan M."/>
            <person name="Riley R."/>
            <person name="Champramary S."/>
            <person name="Plett K.L."/>
            <person name="Tsai I.J."/>
            <person name="Slot J."/>
            <person name="Sipos G."/>
            <person name="Plett J."/>
            <person name="Nagy L.G."/>
            <person name="Grigoriev I.V."/>
        </authorList>
    </citation>
    <scope>NUCLEOTIDE SEQUENCE</scope>
    <source>
        <strain evidence="1">CCBAS 213</strain>
    </source>
</reference>
<sequence length="120" mass="12889">MSRLWDRPGRSLLGPGAVLTQASESLARPLHRRQQLFDAASSRLKLKPVDDGNKGDNRVTGRVEVAYDTAIDFGGAFTARGKRDSTVMDFTDFAQAVISGFANVAVRNPGLISAVSSQIP</sequence>
<comment type="caution">
    <text evidence="1">The sequence shown here is derived from an EMBL/GenBank/DDBJ whole genome shotgun (WGS) entry which is preliminary data.</text>
</comment>